<organism evidence="1 2">
    <name type="scientific">Mycobacterium phage Batiatus</name>
    <dbReference type="NCBI Taxonomy" id="2126812"/>
    <lineage>
        <taxon>Viruses</taxon>
        <taxon>Duplodnaviria</taxon>
        <taxon>Heunggongvirae</taxon>
        <taxon>Uroviricota</taxon>
        <taxon>Caudoviricetes</taxon>
        <taxon>Gracegardnervirinae</taxon>
        <taxon>Cheoctovirus</taxon>
        <taxon>Cheoctovirus batiatus</taxon>
    </lineage>
</organism>
<evidence type="ECO:0000313" key="1">
    <source>
        <dbReference type="EMBL" id="AVP41714.1"/>
    </source>
</evidence>
<dbReference type="Gene3D" id="1.10.10.60">
    <property type="entry name" value="Homeodomain-like"/>
    <property type="match status" value="2"/>
</dbReference>
<dbReference type="Proteomes" id="UP000241338">
    <property type="component" value="Segment"/>
</dbReference>
<dbReference type="RefSeq" id="YP_009954640.1">
    <property type="nucleotide sequence ID" value="NC_051634.1"/>
</dbReference>
<protein>
    <recommendedName>
        <fullName evidence="3">Helix-turn-helix DNA binding domain protein</fullName>
    </recommendedName>
</protein>
<gene>
    <name evidence="1" type="primary">58</name>
    <name evidence="1" type="ORF">SEA_BATIATUS_58</name>
</gene>
<name>A0A2P1N1D6_9CAUD</name>
<accession>A0A2P1N1D6</accession>
<evidence type="ECO:0000313" key="2">
    <source>
        <dbReference type="Proteomes" id="UP000241338"/>
    </source>
</evidence>
<proteinExistence type="predicted"/>
<dbReference type="InterPro" id="IPR009057">
    <property type="entry name" value="Homeodomain-like_sf"/>
</dbReference>
<dbReference type="KEGG" id="vg:60326135"/>
<keyword evidence="2" id="KW-1185">Reference proteome</keyword>
<dbReference type="SUPFAM" id="SSF46689">
    <property type="entry name" value="Homeodomain-like"/>
    <property type="match status" value="1"/>
</dbReference>
<dbReference type="GeneID" id="60326135"/>
<reference evidence="2" key="1">
    <citation type="submission" date="2018-03" db="EMBL/GenBank/DDBJ databases">
        <authorList>
            <person name="Keele B.F."/>
        </authorList>
    </citation>
    <scope>NUCLEOTIDE SEQUENCE [LARGE SCALE GENOMIC DNA]</scope>
</reference>
<dbReference type="EMBL" id="MH020235">
    <property type="protein sequence ID" value="AVP41714.1"/>
    <property type="molecule type" value="Genomic_DNA"/>
</dbReference>
<sequence length="121" mass="13570">MSNGNRLTPEQVKMILSMTREGCSARHIAEVVGCSSRTVVRVRADGDARVMGPELFTPLTQEQKDFARYLLDDGAPYNEVARTLGVSRTTIERNFPGYGWTKRQAAEFTALSKKFRRLEAS</sequence>
<evidence type="ECO:0008006" key="3">
    <source>
        <dbReference type="Google" id="ProtNLM"/>
    </source>
</evidence>